<keyword evidence="2 4" id="KW-0479">Metal-binding</keyword>
<dbReference type="GO" id="GO:0046872">
    <property type="term" value="F:metal ion binding"/>
    <property type="evidence" value="ECO:0007669"/>
    <property type="project" value="UniProtKB-KW"/>
</dbReference>
<protein>
    <submittedName>
        <fullName evidence="6">Molybdenum ABC transporter, periplasmic molybdate-binding protein</fullName>
    </submittedName>
</protein>
<evidence type="ECO:0000256" key="1">
    <source>
        <dbReference type="ARBA" id="ARBA00009175"/>
    </source>
</evidence>
<accession>D5CPW9</accession>
<dbReference type="EMBL" id="CP001965">
    <property type="protein sequence ID" value="ADE11133.1"/>
    <property type="molecule type" value="Genomic_DNA"/>
</dbReference>
<dbReference type="KEGG" id="slt:Slit_0895"/>
<keyword evidence="3 5" id="KW-0732">Signal</keyword>
<gene>
    <name evidence="6" type="ordered locus">Slit_0895</name>
</gene>
<evidence type="ECO:0000313" key="7">
    <source>
        <dbReference type="Proteomes" id="UP000001625"/>
    </source>
</evidence>
<dbReference type="PANTHER" id="PTHR30632">
    <property type="entry name" value="MOLYBDATE-BINDING PERIPLASMIC PROTEIN"/>
    <property type="match status" value="1"/>
</dbReference>
<evidence type="ECO:0000256" key="3">
    <source>
        <dbReference type="ARBA" id="ARBA00022729"/>
    </source>
</evidence>
<evidence type="ECO:0000256" key="5">
    <source>
        <dbReference type="SAM" id="SignalP"/>
    </source>
</evidence>
<evidence type="ECO:0000313" key="6">
    <source>
        <dbReference type="EMBL" id="ADE11133.1"/>
    </source>
</evidence>
<reference evidence="6 7" key="1">
    <citation type="submission" date="2010-03" db="EMBL/GenBank/DDBJ databases">
        <title>Complete sequence of Sideroxydans lithotrophicus ES-1.</title>
        <authorList>
            <consortium name="US DOE Joint Genome Institute"/>
            <person name="Lucas S."/>
            <person name="Copeland A."/>
            <person name="Lapidus A."/>
            <person name="Cheng J.-F."/>
            <person name="Bruce D."/>
            <person name="Goodwin L."/>
            <person name="Pitluck S."/>
            <person name="Munk A.C."/>
            <person name="Detter J.C."/>
            <person name="Han C."/>
            <person name="Tapia R."/>
            <person name="Larimer F."/>
            <person name="Land M."/>
            <person name="Hauser L."/>
            <person name="Kyrpides N."/>
            <person name="Ivanova N."/>
            <person name="Emerson D."/>
            <person name="Woyke T."/>
        </authorList>
    </citation>
    <scope>NUCLEOTIDE SEQUENCE [LARGE SCALE GENOMIC DNA]</scope>
    <source>
        <strain evidence="6 7">ES-1</strain>
    </source>
</reference>
<sequence length="254" mass="27346" precursor="true">MQIPLRGLVVTMLLLCGLVSSPVWAGEVKVAVTADFAAPMEKLAPLFQKESGHTVKFSSGASGVLYAQIKKGAPFDVFLSADEELPKQLLQDGLAVGGSRFIYATGRLVLWSAQPGLVDEKGAVLNKGNFSTLAMPNPRTSPYGTAVKETLTKLIMWNAMQGKLDRRDDVAVAYQLAATERADLAFIALSQVMRDGKVTAGSWWLVPPELHNPIHQSAVLLSGAKDPAAAKAFLTFLKSEKARKVMRGFGYESP</sequence>
<dbReference type="AlphaFoldDB" id="D5CPW9"/>
<dbReference type="HOGENOM" id="CLU_065520_1_0_4"/>
<dbReference type="eggNOG" id="COG0725">
    <property type="taxonomic scope" value="Bacteria"/>
</dbReference>
<dbReference type="PANTHER" id="PTHR30632:SF14">
    <property type="entry name" value="TUNGSTATE_MOLYBDATE_CHROMATE-BINDING PROTEIN MODA"/>
    <property type="match status" value="1"/>
</dbReference>
<dbReference type="NCBIfam" id="TIGR01256">
    <property type="entry name" value="modA"/>
    <property type="match status" value="1"/>
</dbReference>
<name>D5CPW9_SIDLE</name>
<keyword evidence="4" id="KW-0500">Molybdenum</keyword>
<feature type="binding site" evidence="4">
    <location>
        <position position="170"/>
    </location>
    <ligand>
        <name>molybdate</name>
        <dbReference type="ChEBI" id="CHEBI:36264"/>
    </ligand>
</feature>
<dbReference type="PIRSF" id="PIRSF004846">
    <property type="entry name" value="ModA"/>
    <property type="match status" value="1"/>
</dbReference>
<proteinExistence type="inferred from homology"/>
<dbReference type="Gene3D" id="3.40.190.10">
    <property type="entry name" value="Periplasmic binding protein-like II"/>
    <property type="match status" value="2"/>
</dbReference>
<organism evidence="6 7">
    <name type="scientific">Sideroxydans lithotrophicus (strain ES-1)</name>
    <dbReference type="NCBI Taxonomy" id="580332"/>
    <lineage>
        <taxon>Bacteria</taxon>
        <taxon>Pseudomonadati</taxon>
        <taxon>Pseudomonadota</taxon>
        <taxon>Betaproteobacteria</taxon>
        <taxon>Nitrosomonadales</taxon>
        <taxon>Gallionellaceae</taxon>
        <taxon>Sideroxydans</taxon>
    </lineage>
</organism>
<comment type="similarity">
    <text evidence="1">Belongs to the bacterial solute-binding protein ModA family.</text>
</comment>
<keyword evidence="7" id="KW-1185">Reference proteome</keyword>
<dbReference type="InterPro" id="IPR005950">
    <property type="entry name" value="ModA"/>
</dbReference>
<dbReference type="GO" id="GO:0030973">
    <property type="term" value="F:molybdate ion binding"/>
    <property type="evidence" value="ECO:0007669"/>
    <property type="project" value="InterPro"/>
</dbReference>
<dbReference type="Proteomes" id="UP000001625">
    <property type="component" value="Chromosome"/>
</dbReference>
<dbReference type="InterPro" id="IPR044084">
    <property type="entry name" value="AvModA-like_subst-bd"/>
</dbReference>
<feature type="signal peptide" evidence="5">
    <location>
        <begin position="1"/>
        <end position="25"/>
    </location>
</feature>
<dbReference type="SUPFAM" id="SSF53850">
    <property type="entry name" value="Periplasmic binding protein-like II"/>
    <property type="match status" value="1"/>
</dbReference>
<dbReference type="STRING" id="580332.Slit_0895"/>
<dbReference type="InterPro" id="IPR050682">
    <property type="entry name" value="ModA/WtpA"/>
</dbReference>
<evidence type="ECO:0000256" key="2">
    <source>
        <dbReference type="ARBA" id="ARBA00022723"/>
    </source>
</evidence>
<dbReference type="Pfam" id="PF13531">
    <property type="entry name" value="SBP_bac_11"/>
    <property type="match status" value="1"/>
</dbReference>
<feature type="chain" id="PRO_5003070007" evidence="5">
    <location>
        <begin position="26"/>
        <end position="254"/>
    </location>
</feature>
<feature type="binding site" evidence="4">
    <location>
        <position position="62"/>
    </location>
    <ligand>
        <name>molybdate</name>
        <dbReference type="ChEBI" id="CHEBI:36264"/>
    </ligand>
</feature>
<dbReference type="GO" id="GO:0015689">
    <property type="term" value="P:molybdate ion transport"/>
    <property type="evidence" value="ECO:0007669"/>
    <property type="project" value="InterPro"/>
</dbReference>
<evidence type="ECO:0000256" key="4">
    <source>
        <dbReference type="PIRSR" id="PIRSR004846-1"/>
    </source>
</evidence>
<dbReference type="CDD" id="cd13539">
    <property type="entry name" value="PBP2_AvModA"/>
    <property type="match status" value="1"/>
</dbReference>